<organism evidence="2 3">
    <name type="scientific">Claviceps aff. purpurea</name>
    <dbReference type="NCBI Taxonomy" id="1967640"/>
    <lineage>
        <taxon>Eukaryota</taxon>
        <taxon>Fungi</taxon>
        <taxon>Dikarya</taxon>
        <taxon>Ascomycota</taxon>
        <taxon>Pezizomycotina</taxon>
        <taxon>Sordariomycetes</taxon>
        <taxon>Hypocreomycetidae</taxon>
        <taxon>Hypocreales</taxon>
        <taxon>Clavicipitaceae</taxon>
        <taxon>Claviceps</taxon>
    </lineage>
</organism>
<feature type="compositionally biased region" description="Polar residues" evidence="1">
    <location>
        <begin position="218"/>
        <end position="227"/>
    </location>
</feature>
<comment type="caution">
    <text evidence="2">The sequence shown here is derived from an EMBL/GenBank/DDBJ whole genome shotgun (WGS) entry which is preliminary data.</text>
</comment>
<dbReference type="AlphaFoldDB" id="A0A9P7QNS7"/>
<sequence length="227" mass="25371">MDLQVPQVTLEHNAQPCHLQNSSSLDYGHPRGIVLSQPVVPRSGTRHCRLRAGIYHRASSSRKAQLPRAASPREYSPRPSRRHGDTEEDIWSPWEAVKHPWIAQEPTTQASASPFPAIAHYTFPNMKLLQLLLPPLPHGYLPLPLFLPVVFGADADYQQQPHPLHQAPAHDEPSAPSSPSSRHHLSRISSSQQRACPSKQHHGRACGSYSRVEHRTSYTESRSTGRT</sequence>
<evidence type="ECO:0000313" key="3">
    <source>
        <dbReference type="Proteomes" id="UP000707071"/>
    </source>
</evidence>
<evidence type="ECO:0000256" key="1">
    <source>
        <dbReference type="SAM" id="MobiDB-lite"/>
    </source>
</evidence>
<feature type="compositionally biased region" description="Low complexity" evidence="1">
    <location>
        <begin position="67"/>
        <end position="78"/>
    </location>
</feature>
<keyword evidence="3" id="KW-1185">Reference proteome</keyword>
<name>A0A9P7QNS7_9HYPO</name>
<feature type="region of interest" description="Disordered" evidence="1">
    <location>
        <begin position="57"/>
        <end position="89"/>
    </location>
</feature>
<feature type="region of interest" description="Disordered" evidence="1">
    <location>
        <begin position="160"/>
        <end position="227"/>
    </location>
</feature>
<reference evidence="2 3" key="1">
    <citation type="journal article" date="2020" name="bioRxiv">
        <title>Whole genome comparisons of ergot fungi reveals the divergence and evolution of species within the genus Claviceps are the result of varying mechanisms driving genome evolution and host range expansion.</title>
        <authorList>
            <person name="Wyka S.A."/>
            <person name="Mondo S.J."/>
            <person name="Liu M."/>
            <person name="Dettman J."/>
            <person name="Nalam V."/>
            <person name="Broders K.D."/>
        </authorList>
    </citation>
    <scope>NUCLEOTIDE SEQUENCE [LARGE SCALE GENOMIC DNA]</scope>
    <source>
        <strain evidence="2 3">Clav52</strain>
    </source>
</reference>
<proteinExistence type="predicted"/>
<gene>
    <name evidence="2" type="ORF">E4U09_000097</name>
</gene>
<accession>A0A9P7QNS7</accession>
<protein>
    <submittedName>
        <fullName evidence="2">Uncharacterized protein</fullName>
    </submittedName>
</protein>
<dbReference type="Proteomes" id="UP000707071">
    <property type="component" value="Unassembled WGS sequence"/>
</dbReference>
<evidence type="ECO:0000313" key="2">
    <source>
        <dbReference type="EMBL" id="KAG6303382.1"/>
    </source>
</evidence>
<dbReference type="EMBL" id="SRRH01000010">
    <property type="protein sequence ID" value="KAG6303382.1"/>
    <property type="molecule type" value="Genomic_DNA"/>
</dbReference>